<reference evidence="3 4" key="1">
    <citation type="submission" date="2023-06" db="EMBL/GenBank/DDBJ databases">
        <authorList>
            <person name="Feng G."/>
            <person name="Li J."/>
            <person name="Zhu H."/>
        </authorList>
    </citation>
    <scope>NUCLEOTIDE SEQUENCE [LARGE SCALE GENOMIC DNA]</scope>
    <source>
        <strain evidence="3 4">RHCKG23</strain>
    </source>
</reference>
<dbReference type="Proteomes" id="UP001237823">
    <property type="component" value="Unassembled WGS sequence"/>
</dbReference>
<evidence type="ECO:0000313" key="3">
    <source>
        <dbReference type="EMBL" id="MDM7883886.1"/>
    </source>
</evidence>
<dbReference type="EC" id="2.4.-.-" evidence="3"/>
<dbReference type="PANTHER" id="PTHR12526">
    <property type="entry name" value="GLYCOSYLTRANSFERASE"/>
    <property type="match status" value="1"/>
</dbReference>
<organism evidence="3 4">
    <name type="scientific">Curtobacterium citri</name>
    <dbReference type="NCBI Taxonomy" id="3055139"/>
    <lineage>
        <taxon>Bacteria</taxon>
        <taxon>Bacillati</taxon>
        <taxon>Actinomycetota</taxon>
        <taxon>Actinomycetes</taxon>
        <taxon>Micrococcales</taxon>
        <taxon>Microbacteriaceae</taxon>
        <taxon>Curtobacterium</taxon>
    </lineage>
</organism>
<evidence type="ECO:0000256" key="2">
    <source>
        <dbReference type="ARBA" id="ARBA00022679"/>
    </source>
</evidence>
<dbReference type="Pfam" id="PF13692">
    <property type="entry name" value="Glyco_trans_1_4"/>
    <property type="match status" value="1"/>
</dbReference>
<keyword evidence="4" id="KW-1185">Reference proteome</keyword>
<keyword evidence="1 3" id="KW-0328">Glycosyltransferase</keyword>
<sequence length="369" mass="38355">MRILAFGTYQAADHPRVRVLADGLRARGHVVAEANVPLGLSTRDRVAMLGARSGAAQMALRLARSWTRLTGLALRARAAGRPDALLVGYMGHFDVWLARLLFPRTPILLDHLIFAATTAQDRGVGGTGLKQRLLRALDGAALRIADVVVVDTEEHRDLVPDRLRGKAVVVPVGATEAWYDAARDGAGADGGPLRVVFFGLFTPLQGAVTIGEAVGLLTADDGVEVTMIGSGQDLDAARAAAEGGAPTTWVPWVESADLPGVVAGHDVGIGITGTTPKALKVVPNKVYQCAAAGLAVVTSDTAPQRRAFGDAVVTVPAGDAAALADALRTLAADRALLGRRRAAAAAAAERFRPAGAVAPLDERLRAVVR</sequence>
<gene>
    <name evidence="3" type="ORF">QUG92_02100</name>
</gene>
<dbReference type="GO" id="GO:0016757">
    <property type="term" value="F:glycosyltransferase activity"/>
    <property type="evidence" value="ECO:0007669"/>
    <property type="project" value="UniProtKB-KW"/>
</dbReference>
<dbReference type="SUPFAM" id="SSF53756">
    <property type="entry name" value="UDP-Glycosyltransferase/glycogen phosphorylase"/>
    <property type="match status" value="1"/>
</dbReference>
<accession>A0ABT7T2S3</accession>
<evidence type="ECO:0000256" key="1">
    <source>
        <dbReference type="ARBA" id="ARBA00022676"/>
    </source>
</evidence>
<dbReference type="EMBL" id="JAUCML010000001">
    <property type="protein sequence ID" value="MDM7883886.1"/>
    <property type="molecule type" value="Genomic_DNA"/>
</dbReference>
<dbReference type="Gene3D" id="3.40.50.2000">
    <property type="entry name" value="Glycogen Phosphorylase B"/>
    <property type="match status" value="1"/>
</dbReference>
<keyword evidence="2 3" id="KW-0808">Transferase</keyword>
<proteinExistence type="predicted"/>
<dbReference type="PANTHER" id="PTHR12526:SF510">
    <property type="entry name" value="D-INOSITOL 3-PHOSPHATE GLYCOSYLTRANSFERASE"/>
    <property type="match status" value="1"/>
</dbReference>
<dbReference type="RefSeq" id="WP_289457498.1">
    <property type="nucleotide sequence ID" value="NZ_JAUCML010000001.1"/>
</dbReference>
<comment type="caution">
    <text evidence="3">The sequence shown here is derived from an EMBL/GenBank/DDBJ whole genome shotgun (WGS) entry which is preliminary data.</text>
</comment>
<name>A0ABT7T2S3_9MICO</name>
<protein>
    <submittedName>
        <fullName evidence="3">Glycosyltransferase</fullName>
        <ecNumber evidence="3">2.4.-.-</ecNumber>
    </submittedName>
</protein>
<evidence type="ECO:0000313" key="4">
    <source>
        <dbReference type="Proteomes" id="UP001237823"/>
    </source>
</evidence>